<organism evidence="2 3">
    <name type="scientific">Zasmidium cellare ATCC 36951</name>
    <dbReference type="NCBI Taxonomy" id="1080233"/>
    <lineage>
        <taxon>Eukaryota</taxon>
        <taxon>Fungi</taxon>
        <taxon>Dikarya</taxon>
        <taxon>Ascomycota</taxon>
        <taxon>Pezizomycotina</taxon>
        <taxon>Dothideomycetes</taxon>
        <taxon>Dothideomycetidae</taxon>
        <taxon>Mycosphaerellales</taxon>
        <taxon>Mycosphaerellaceae</taxon>
        <taxon>Zasmidium</taxon>
    </lineage>
</organism>
<evidence type="ECO:0000256" key="1">
    <source>
        <dbReference type="SAM" id="MobiDB-lite"/>
    </source>
</evidence>
<name>A0A6A6D454_ZASCE</name>
<dbReference type="InterPro" id="IPR032675">
    <property type="entry name" value="LRR_dom_sf"/>
</dbReference>
<dbReference type="Gene3D" id="3.80.10.10">
    <property type="entry name" value="Ribonuclease Inhibitor"/>
    <property type="match status" value="1"/>
</dbReference>
<reference evidence="2" key="1">
    <citation type="journal article" date="2020" name="Stud. Mycol.">
        <title>101 Dothideomycetes genomes: a test case for predicting lifestyles and emergence of pathogens.</title>
        <authorList>
            <person name="Haridas S."/>
            <person name="Albert R."/>
            <person name="Binder M."/>
            <person name="Bloem J."/>
            <person name="Labutti K."/>
            <person name="Salamov A."/>
            <person name="Andreopoulos B."/>
            <person name="Baker S."/>
            <person name="Barry K."/>
            <person name="Bills G."/>
            <person name="Bluhm B."/>
            <person name="Cannon C."/>
            <person name="Castanera R."/>
            <person name="Culley D."/>
            <person name="Daum C."/>
            <person name="Ezra D."/>
            <person name="Gonzalez J."/>
            <person name="Henrissat B."/>
            <person name="Kuo A."/>
            <person name="Liang C."/>
            <person name="Lipzen A."/>
            <person name="Lutzoni F."/>
            <person name="Magnuson J."/>
            <person name="Mondo S."/>
            <person name="Nolan M."/>
            <person name="Ohm R."/>
            <person name="Pangilinan J."/>
            <person name="Park H.-J."/>
            <person name="Ramirez L."/>
            <person name="Alfaro M."/>
            <person name="Sun H."/>
            <person name="Tritt A."/>
            <person name="Yoshinaga Y."/>
            <person name="Zwiers L.-H."/>
            <person name="Turgeon B."/>
            <person name="Goodwin S."/>
            <person name="Spatafora J."/>
            <person name="Crous P."/>
            <person name="Grigoriev I."/>
        </authorList>
    </citation>
    <scope>NUCLEOTIDE SEQUENCE</scope>
    <source>
        <strain evidence="2">ATCC 36951</strain>
    </source>
</reference>
<dbReference type="OrthoDB" id="5284003at2759"/>
<dbReference type="AlphaFoldDB" id="A0A6A6D454"/>
<sequence>MATQLETQTETSLALNTTRDTPQSTTEPSANTPKEKLQFSTLSKEIKELVVERVIRPSDLKNVCLVNRELHEVAVRYLYRNVSLDLGSSNDNRLSAFLSPKNIGLKHIKQLRLYLASVYDKCNQEQQAQFAARMILEFLPEDTLEEFRYARQSPPPYEEEDELDSWCPWKPFSTGNLILLYKKQRKMKWLEVMDLDRDALPELKKNAKMQETMFKNARKLALYPENRETLNLSGFYVEKTKDQLEELIVHCNFPSDGSDSRELNDSATAPGLVSNTIFSCMTPFDTCTPFQNLKSLRLHRISLRHCGDTWCKFVNFHNMQYLRVYHCPGADSLFGQLSKSTHLPKQLKVLEFQHRDNSENEALIALDGFLCLVSGLRHLVLDLDHVKALPAAAGIAKHGKTLELLNVHCTSEGHTNPITSTECDTDELIWDFEDFEKICKACKDLEQLSCAWPHTSLIRSPSDDWRSFENACGHLRNMVTLHISTWPSNKPSTQLLPRPVYETMLQALAQRGFELAAGQHSSSNISPPPSIDGDDSESNTTESEPLRPAKLRVIAFGTSDKIYEREDSKNQFIFVRSTCYDAEGKPKVYAAPVGWCLRQFVEPISDVLDFVLHQSDRSNKPPCRDHRDTSAWGDEDE</sequence>
<dbReference type="RefSeq" id="XP_033674802.1">
    <property type="nucleotide sequence ID" value="XM_033815035.1"/>
</dbReference>
<evidence type="ECO:0000313" key="2">
    <source>
        <dbReference type="EMBL" id="KAF2173913.1"/>
    </source>
</evidence>
<dbReference type="Proteomes" id="UP000799537">
    <property type="component" value="Unassembled WGS sequence"/>
</dbReference>
<proteinExistence type="predicted"/>
<keyword evidence="3" id="KW-1185">Reference proteome</keyword>
<evidence type="ECO:0000313" key="3">
    <source>
        <dbReference type="Proteomes" id="UP000799537"/>
    </source>
</evidence>
<protein>
    <submittedName>
        <fullName evidence="2">Uncharacterized protein</fullName>
    </submittedName>
</protein>
<feature type="region of interest" description="Disordered" evidence="1">
    <location>
        <begin position="518"/>
        <end position="546"/>
    </location>
</feature>
<feature type="compositionally biased region" description="Basic and acidic residues" evidence="1">
    <location>
        <begin position="616"/>
        <end position="629"/>
    </location>
</feature>
<dbReference type="GeneID" id="54568307"/>
<accession>A0A6A6D454</accession>
<gene>
    <name evidence="2" type="ORF">M409DRAFT_62132</name>
</gene>
<dbReference type="SUPFAM" id="SSF52047">
    <property type="entry name" value="RNI-like"/>
    <property type="match status" value="1"/>
</dbReference>
<feature type="region of interest" description="Disordered" evidence="1">
    <location>
        <begin position="1"/>
        <end position="35"/>
    </location>
</feature>
<feature type="region of interest" description="Disordered" evidence="1">
    <location>
        <begin position="616"/>
        <end position="637"/>
    </location>
</feature>
<dbReference type="EMBL" id="ML993579">
    <property type="protein sequence ID" value="KAF2173913.1"/>
    <property type="molecule type" value="Genomic_DNA"/>
</dbReference>